<dbReference type="PANTHER" id="PTHR48005">
    <property type="entry name" value="LEUCINE RICH REPEAT KINASE 2"/>
    <property type="match status" value="1"/>
</dbReference>
<evidence type="ECO:0000256" key="5">
    <source>
        <dbReference type="ARBA" id="ARBA00022679"/>
    </source>
</evidence>
<dbReference type="InterPro" id="IPR001611">
    <property type="entry name" value="Leu-rich_rpt"/>
</dbReference>
<dbReference type="GeneID" id="107428232"/>
<keyword evidence="8 15" id="KW-0547">Nucleotide-binding</keyword>
<dbReference type="InterPro" id="IPR008266">
    <property type="entry name" value="Tyr_kinase_AS"/>
</dbReference>
<dbReference type="SUPFAM" id="SSF56112">
    <property type="entry name" value="Protein kinase-like (PK-like)"/>
    <property type="match status" value="1"/>
</dbReference>
<evidence type="ECO:0000256" key="16">
    <source>
        <dbReference type="SAM" id="Phobius"/>
    </source>
</evidence>
<evidence type="ECO:0000256" key="6">
    <source>
        <dbReference type="ARBA" id="ARBA00022692"/>
    </source>
</evidence>
<dbReference type="RefSeq" id="XP_060669937.1">
    <property type="nucleotide sequence ID" value="XM_060813954.1"/>
</dbReference>
<evidence type="ECO:0000256" key="4">
    <source>
        <dbReference type="ARBA" id="ARBA00022614"/>
    </source>
</evidence>
<reference evidence="20" key="2">
    <citation type="submission" date="2025-08" db="UniProtKB">
        <authorList>
            <consortium name="RefSeq"/>
        </authorList>
    </citation>
    <scope>IDENTIFICATION</scope>
    <source>
        <tissue evidence="20">Seedling</tissue>
    </source>
</reference>
<dbReference type="PANTHER" id="PTHR48005:SF16">
    <property type="entry name" value="MDIS1-INTERACTING RECEPTOR LIKE KINASE 2-LIKE ISOFORM X1"/>
    <property type="match status" value="1"/>
</dbReference>
<dbReference type="PROSITE" id="PS51450">
    <property type="entry name" value="LRR"/>
    <property type="match status" value="2"/>
</dbReference>
<keyword evidence="11 16" id="KW-1133">Transmembrane helix</keyword>
<feature type="chain" id="PRO_5047005413" description="non-specific serine/threonine protein kinase" evidence="17">
    <location>
        <begin position="30"/>
        <end position="911"/>
    </location>
</feature>
<evidence type="ECO:0000313" key="19">
    <source>
        <dbReference type="Proteomes" id="UP001652623"/>
    </source>
</evidence>
<proteinExistence type="predicted"/>
<evidence type="ECO:0000313" key="20">
    <source>
        <dbReference type="RefSeq" id="XP_060669937.1"/>
    </source>
</evidence>
<comment type="catalytic activity">
    <reaction evidence="14">
        <text>L-seryl-[protein] + ATP = O-phospho-L-seryl-[protein] + ADP + H(+)</text>
        <dbReference type="Rhea" id="RHEA:17989"/>
        <dbReference type="Rhea" id="RHEA-COMP:9863"/>
        <dbReference type="Rhea" id="RHEA-COMP:11604"/>
        <dbReference type="ChEBI" id="CHEBI:15378"/>
        <dbReference type="ChEBI" id="CHEBI:29999"/>
        <dbReference type="ChEBI" id="CHEBI:30616"/>
        <dbReference type="ChEBI" id="CHEBI:83421"/>
        <dbReference type="ChEBI" id="CHEBI:456216"/>
        <dbReference type="EC" id="2.7.11.1"/>
    </reaction>
</comment>
<feature type="domain" description="Protein kinase" evidence="18">
    <location>
        <begin position="613"/>
        <end position="889"/>
    </location>
</feature>
<feature type="signal peptide" evidence="17">
    <location>
        <begin position="1"/>
        <end position="29"/>
    </location>
</feature>
<organism evidence="19 20">
    <name type="scientific">Ziziphus jujuba</name>
    <name type="common">Chinese jujube</name>
    <name type="synonym">Ziziphus sativa</name>
    <dbReference type="NCBI Taxonomy" id="326968"/>
    <lineage>
        <taxon>Eukaryota</taxon>
        <taxon>Viridiplantae</taxon>
        <taxon>Streptophyta</taxon>
        <taxon>Embryophyta</taxon>
        <taxon>Tracheophyta</taxon>
        <taxon>Spermatophyta</taxon>
        <taxon>Magnoliopsida</taxon>
        <taxon>eudicotyledons</taxon>
        <taxon>Gunneridae</taxon>
        <taxon>Pentapetalae</taxon>
        <taxon>rosids</taxon>
        <taxon>fabids</taxon>
        <taxon>Rosales</taxon>
        <taxon>Rhamnaceae</taxon>
        <taxon>Paliureae</taxon>
        <taxon>Ziziphus</taxon>
    </lineage>
</organism>
<evidence type="ECO:0000256" key="17">
    <source>
        <dbReference type="SAM" id="SignalP"/>
    </source>
</evidence>
<dbReference type="Pfam" id="PF00069">
    <property type="entry name" value="Pkinase"/>
    <property type="match status" value="1"/>
</dbReference>
<evidence type="ECO:0000256" key="9">
    <source>
        <dbReference type="ARBA" id="ARBA00022777"/>
    </source>
</evidence>
<keyword evidence="7" id="KW-0677">Repeat</keyword>
<dbReference type="InterPro" id="IPR032675">
    <property type="entry name" value="LRR_dom_sf"/>
</dbReference>
<keyword evidence="3" id="KW-0723">Serine/threonine-protein kinase</keyword>
<sequence>MEFSISFYIFSVAAVIAVAVGSWASPVVGSPEKEAKALLESGWWSGEYLNSTTTTPCKLPGVTCNLAATITHISLHGGSLYKLNNLGRFLNGSSFPNLVHLDLAGFGLTGSIPPEMGTLSKLTHLNLSENNLTGELPLSLRNLSQLVTLDIFGNCINGSIPPELGNLNSLVSLNLSFNYLSGPIPSSLGHLFNLTHLDISYNEIHGSIPTEICSLSKLISLDLSYNSIVGQIPSLGGLDSINQIDLFHNHFNGTIPTDICSLSTLISLDLSYNSIVGQIPSLGGLDSINQIDLSHNHFNGTISTDICSLSTLISLDLSYNSIVRQIPSLGGLDSINQIDLSHNHFNGTIPTDICSLSTLISLDLSYNSIVGQIPSLGGLDSINQIDLSHNHFNGTITTDICSLSTLISLDLSYNSIVGQIPSLGGLHSIKQIDLSHNHFNGTIPTDICSLSTLISLDLSYNSIVGQIPFKFHHLTSLTSLNLAYNNLSGGICIFNQQQLDFSDLEGNKDLCFDYEIGCHCFVADPAATDNQGVIHKVEPHSQKIRVIVVLVSVILALSSIVLIAIFYICGCKNRKHTQPLGEINTTKNGDIFSIWNYDGNIAYKDILQATEDFDIRYCIGTGGYGSVYKAQLPNGRVVALKKLHTSEIEHPVLSKSFINEVKALTTLRHRNIVRLYGFCLHKKCMFLIYEYMERGSLFCVLNNDVEAMELDWRKRVNIIQGIVNALCYMHHGCTLPIIHRDVTTSNILLNSELEAVVADFGTARLLDPNSSTQSNILAGTYGYIAPELAYTIVVTEKCDVYSFGVVALETLMGKHPKEVLSSLSSPSTQNLLLTEILDQRLTPPRSRSAVHGVVLVASIAFACLNANPRYRPTMEGVSKKFIDRWTPFADHCFHEISIGHLMNPQALCING</sequence>
<evidence type="ECO:0000256" key="11">
    <source>
        <dbReference type="ARBA" id="ARBA00022989"/>
    </source>
</evidence>
<feature type="binding site" evidence="15">
    <location>
        <position position="641"/>
    </location>
    <ligand>
        <name>ATP</name>
        <dbReference type="ChEBI" id="CHEBI:30616"/>
    </ligand>
</feature>
<evidence type="ECO:0000256" key="10">
    <source>
        <dbReference type="ARBA" id="ARBA00022840"/>
    </source>
</evidence>
<dbReference type="PROSITE" id="PS00107">
    <property type="entry name" value="PROTEIN_KINASE_ATP"/>
    <property type="match status" value="1"/>
</dbReference>
<comment type="catalytic activity">
    <reaction evidence="13">
        <text>L-threonyl-[protein] + ATP = O-phospho-L-threonyl-[protein] + ADP + H(+)</text>
        <dbReference type="Rhea" id="RHEA:46608"/>
        <dbReference type="Rhea" id="RHEA-COMP:11060"/>
        <dbReference type="Rhea" id="RHEA-COMP:11605"/>
        <dbReference type="ChEBI" id="CHEBI:15378"/>
        <dbReference type="ChEBI" id="CHEBI:30013"/>
        <dbReference type="ChEBI" id="CHEBI:30616"/>
        <dbReference type="ChEBI" id="CHEBI:61977"/>
        <dbReference type="ChEBI" id="CHEBI:456216"/>
        <dbReference type="EC" id="2.7.11.1"/>
    </reaction>
</comment>
<name>A0ABM3ZZM7_ZIZJJ</name>
<evidence type="ECO:0000256" key="7">
    <source>
        <dbReference type="ARBA" id="ARBA00022737"/>
    </source>
</evidence>
<keyword evidence="5" id="KW-0808">Transferase</keyword>
<gene>
    <name evidence="20" type="primary">LOC107428232</name>
</gene>
<dbReference type="PROSITE" id="PS00109">
    <property type="entry name" value="PROTEIN_KINASE_TYR"/>
    <property type="match status" value="1"/>
</dbReference>
<evidence type="ECO:0000259" key="18">
    <source>
        <dbReference type="PROSITE" id="PS50011"/>
    </source>
</evidence>
<keyword evidence="19" id="KW-1185">Reference proteome</keyword>
<accession>A0ABM3ZZM7</accession>
<keyword evidence="4" id="KW-0433">Leucine-rich repeat</keyword>
<dbReference type="Pfam" id="PF00560">
    <property type="entry name" value="LRR_1"/>
    <property type="match status" value="10"/>
</dbReference>
<evidence type="ECO:0000256" key="8">
    <source>
        <dbReference type="ARBA" id="ARBA00022741"/>
    </source>
</evidence>
<feature type="transmembrane region" description="Helical" evidence="16">
    <location>
        <begin position="546"/>
        <end position="569"/>
    </location>
</feature>
<dbReference type="PROSITE" id="PS50011">
    <property type="entry name" value="PROTEIN_KINASE_DOM"/>
    <property type="match status" value="1"/>
</dbReference>
<evidence type="ECO:0000256" key="3">
    <source>
        <dbReference type="ARBA" id="ARBA00022527"/>
    </source>
</evidence>
<dbReference type="SMART" id="SM00369">
    <property type="entry name" value="LRR_TYP"/>
    <property type="match status" value="6"/>
</dbReference>
<dbReference type="InterPro" id="IPR000719">
    <property type="entry name" value="Prot_kinase_dom"/>
</dbReference>
<evidence type="ECO:0000256" key="12">
    <source>
        <dbReference type="ARBA" id="ARBA00023136"/>
    </source>
</evidence>
<evidence type="ECO:0000256" key="2">
    <source>
        <dbReference type="ARBA" id="ARBA00012513"/>
    </source>
</evidence>
<keyword evidence="6 16" id="KW-0812">Transmembrane</keyword>
<keyword evidence="9" id="KW-0418">Kinase</keyword>
<evidence type="ECO:0000256" key="14">
    <source>
        <dbReference type="ARBA" id="ARBA00048679"/>
    </source>
</evidence>
<dbReference type="InterPro" id="IPR051420">
    <property type="entry name" value="Ser_Thr_Kinases_DiverseReg"/>
</dbReference>
<reference evidence="19" key="1">
    <citation type="submission" date="2025-05" db="UniProtKB">
        <authorList>
            <consortium name="RefSeq"/>
        </authorList>
    </citation>
    <scope>NUCLEOTIDE SEQUENCE [LARGE SCALE GENOMIC DNA]</scope>
</reference>
<comment type="subcellular location">
    <subcellularLocation>
        <location evidence="1">Membrane</location>
    </subcellularLocation>
</comment>
<evidence type="ECO:0000256" key="1">
    <source>
        <dbReference type="ARBA" id="ARBA00004370"/>
    </source>
</evidence>
<dbReference type="EC" id="2.7.11.1" evidence="2"/>
<dbReference type="Proteomes" id="UP001652623">
    <property type="component" value="Chromosome 1"/>
</dbReference>
<dbReference type="Gene3D" id="3.30.200.20">
    <property type="entry name" value="Phosphorylase Kinase, domain 1"/>
    <property type="match status" value="1"/>
</dbReference>
<keyword evidence="17" id="KW-0732">Signal</keyword>
<dbReference type="InterPro" id="IPR003591">
    <property type="entry name" value="Leu-rich_rpt_typical-subtyp"/>
</dbReference>
<keyword evidence="10 15" id="KW-0067">ATP-binding</keyword>
<dbReference type="SUPFAM" id="SSF52047">
    <property type="entry name" value="RNI-like"/>
    <property type="match status" value="1"/>
</dbReference>
<dbReference type="Gene3D" id="3.80.10.10">
    <property type="entry name" value="Ribonuclease Inhibitor"/>
    <property type="match status" value="3"/>
</dbReference>
<evidence type="ECO:0000256" key="15">
    <source>
        <dbReference type="PROSITE-ProRule" id="PRU10141"/>
    </source>
</evidence>
<dbReference type="InterPro" id="IPR011009">
    <property type="entry name" value="Kinase-like_dom_sf"/>
</dbReference>
<dbReference type="Gene3D" id="1.10.510.10">
    <property type="entry name" value="Transferase(Phosphotransferase) domain 1"/>
    <property type="match status" value="1"/>
</dbReference>
<keyword evidence="12 16" id="KW-0472">Membrane</keyword>
<dbReference type="Pfam" id="PF13516">
    <property type="entry name" value="LRR_6"/>
    <property type="match status" value="1"/>
</dbReference>
<protein>
    <recommendedName>
        <fullName evidence="2">non-specific serine/threonine protein kinase</fullName>
        <ecNumber evidence="2">2.7.11.1</ecNumber>
    </recommendedName>
</protein>
<dbReference type="InterPro" id="IPR017441">
    <property type="entry name" value="Protein_kinase_ATP_BS"/>
</dbReference>
<evidence type="ECO:0000256" key="13">
    <source>
        <dbReference type="ARBA" id="ARBA00047899"/>
    </source>
</evidence>
<dbReference type="SUPFAM" id="SSF52058">
    <property type="entry name" value="L domain-like"/>
    <property type="match status" value="1"/>
</dbReference>